<dbReference type="Proteomes" id="UP000596157">
    <property type="component" value="Chromosome"/>
</dbReference>
<dbReference type="GeneID" id="92278155"/>
<name>A0ABX7AHR7_9GAMM</name>
<proteinExistence type="predicted"/>
<accession>A0ABX7AHR7</accession>
<dbReference type="CDD" id="cd20495">
    <property type="entry name" value="C58_PaToxP-like"/>
    <property type="match status" value="1"/>
</dbReference>
<organism evidence="2 3">
    <name type="scientific">Providencia manganoxydans</name>
    <dbReference type="NCBI Taxonomy" id="2923283"/>
    <lineage>
        <taxon>Bacteria</taxon>
        <taxon>Pseudomonadati</taxon>
        <taxon>Pseudomonadota</taxon>
        <taxon>Gammaproteobacteria</taxon>
        <taxon>Enterobacterales</taxon>
        <taxon>Morganellaceae</taxon>
        <taxon>Providencia</taxon>
    </lineage>
</organism>
<dbReference type="EMBL" id="CP067099">
    <property type="protein sequence ID" value="QQO63439.1"/>
    <property type="molecule type" value="Genomic_DNA"/>
</dbReference>
<feature type="domain" description="TcdA/TcdB toxin pore forming" evidence="1">
    <location>
        <begin position="852"/>
        <end position="1520"/>
    </location>
</feature>
<reference evidence="3" key="1">
    <citation type="submission" date="2021-01" db="EMBL/GenBank/DDBJ databases">
        <title>Providencia vermicola LLDRA6, a soil-borne Mn(II)-oxidizing bacterium, exploits a strategy of superoxide production coupled to hydrogen peroxide consumption to generate Mn oxides, as revealed by transcriptional up-regulation of genes for phenylacetic acid catabolism.</title>
        <authorList>
            <person name="Chen S."/>
            <person name="Ding Z."/>
            <person name="Chen J."/>
            <person name="Luo J."/>
            <person name="Ruan X."/>
            <person name="Li Z."/>
            <person name="Liao F."/>
            <person name="He J."/>
            <person name="Li D."/>
        </authorList>
    </citation>
    <scope>NUCLEOTIDE SEQUENCE [LARGE SCALE GENOMIC DNA]</scope>
    <source>
        <strain evidence="3">LLDRA6</strain>
    </source>
</reference>
<protein>
    <recommendedName>
        <fullName evidence="1">TcdA/TcdB toxin pore forming domain-containing protein</fullName>
    </recommendedName>
</protein>
<dbReference type="InterPro" id="IPR024769">
    <property type="entry name" value="TcdA/TcdB_pore_forming"/>
</dbReference>
<dbReference type="RefSeq" id="WP_337979833.1">
    <property type="nucleotide sequence ID" value="NZ_CP067099.1"/>
</dbReference>
<evidence type="ECO:0000259" key="1">
    <source>
        <dbReference type="Pfam" id="PF12920"/>
    </source>
</evidence>
<sequence>MQKKNCHLFILKLMGDDFIDIKNTLYDMNKWSNSNGYSYFIKITNKQNRLKKDIERLGESFVYYNKWFKNQNTNDENRKLFAGKVEVSKELGRNIHIGVQGLSRGGIITFILIQKLLANYLVDRQFKYILKTKADSMNERILALQARDELNIKSALGRSLVLRNGQASQDIQQFNMDPLAFMSKNAISGDSMTKMGRLPTQGRAQLVKIDPHSYAIEYVYHPLVQNENLSVDSYFLGYNGANQSAKNPAYIDIPIIAAENSFVFTGSLTGCSVVVTKLNDTTYRVYHDGRVNSSLLYDNVMMAFDYRDYQISGTDEGLGMAYMHFKNGQWQLILQRQEYKVTRTGVIPVLRGNEASISILYADEQWTENNLQKFLRYREQVHNKLKELASRYEINTNNIVDSHYVDGDFSLTHQAIEPWLNLINQIKSHIERVHDTNTQRFLLNEINSVLSEAKSVERSWLWLQIKNKQGFESVVQVDVEALGSGLGNISIDRRYDLAVRAHIRNNNVEFNEGNEKYKEIVITGFSDGMTSTEMKSLYLNNNLSIKERGALYHHIEDSLAKEYIDNILKLSAKVNILFQRHGAIYTHLAPQDFYLPLMGDNSGGRCYPLVRAMAVALANKGRVDANVLLNKLFLAAGAPTEENSILLKTSLKNLHSNVDAVQASSSHGQFNLNEIHSKLIEASSTEMYALVTRTHAMLIGKTVNEDNVSYHFYDPNFINLGYDNVEHLFSALNEFFIKNKMASTYKALGSKSIPTFELISINTEAMGEVSIGNGIKVSDLSNNADLYMIASQQKELNHFIEQQNNITKDLQIRSSLELLKAEQWGKRVSDAYNILISTQYRDNDPTTVGYLLYDKWLPNFSNIEAVSDEKYRIQFISQEDTLNTRWVETTDKTFIEFKEYYNNKLQSFKKIYSFENGEFQRETHVSNIEHIDGINAGMALQTLFQYISNKNRNEMAYGGSLNLKVALKIHSYVNYAMIAHGTVSDTVKVTKLVHSLWKQGNTLEKEAMESFSASLARSAGEKLAVVLQVASVGLDIYELANAENEPQREVYATQLIFDTTILATSVVEYGASIAAIESLQGVFGPLAVPLMGIGIGITELVKINAQHAQEAASVGAYFATLKRSYENAHLIYDTDRKLILPSDNVVYKSINFRNGELLLDSQYIYRGKEGVIWTGEAFFPRNIITDFGSNPGSDTSKDKAINVREAVGVTHTKQQFDKTLFGIVVLPVVPKSYIDYEYGSLAGATSRDDNGFSILRNMEWKYQFYFDFYHALSEKIITKLHFEYEYTTMSILLDKKDAHLIVPNIPEEYRNKLLHFIKGYGGSYRININHGAALRLQDEAVNDECSKWIIDASFVDGDRFDFYNNRIEIDGVPIYIDELGKTGVITIVNKMHELYQYKLANSKLTMQATDASQWQDDSGDELDEEIAFNSKVTRLKKRLSFEQYFNQLESKNFIDTPYIVVHNYQHNHKNVGRSYYDTKHKRMIFTEAYGKQYRSGVLSLVDNDYAYFISDDKTLAWYVDINSGKIKGTYDFSKIKVNNDTAIVNYIWKRNDLIFIEASIKIRDKEVIARFTPYEKTLLLNRLTNNSYLLDNLANTATENLPDKFKFIDYLLYHPSDELTVTEKNNVLDSIYNDDVLEIDGKDSNGINRRYWLRMSSNTLIKPNIESSIHSPNNIINNKKWTPPDDVKLGGSLIDDTGNEIFFFFSKKENKVYRQEGLGQDKLDDNVPTAKIIADIPFIDNVIQDNGKLLLIGEFGGIEQIYADGSMHLVAFNKTWLKNTSNNMTWWMKLEQYYTDLTHPIALLGLKDLHSNLVPAWYFKGKTIIAKSLASSHKLNFVGFSDDYQGGYILDTITGKLHYQKAVQYNELEGAFGESLVMIEDTHFLPEATIIYPNLIFKDVKLVDGGLLLIMENNGVIYHPVSNDYEVRNKYTLGSSLVINGTNYDDFLHVNKIGDVKHLTVSGGEGIDIYKFNYQDWQQYDSIIIDNYAVYKEVDYIDLSIDDGLDKLFIKRSGDDLVVFDIENKTSLILMGIYSSKYEYYRHFEIRINDNVYNLHAEFMADFFRDKNLSVAILTLLVAQSSSNAYQNKSKSYSVLSEQISQMRNSGLSSSLLNNRMVKPLANDAVLAIQETH</sequence>
<evidence type="ECO:0000313" key="2">
    <source>
        <dbReference type="EMBL" id="QQO63439.1"/>
    </source>
</evidence>
<gene>
    <name evidence="2" type="ORF">JI723_05540</name>
</gene>
<dbReference type="Pfam" id="PF12920">
    <property type="entry name" value="TcdA_TcdB_pore"/>
    <property type="match status" value="1"/>
</dbReference>
<keyword evidence="3" id="KW-1185">Reference proteome</keyword>
<evidence type="ECO:0000313" key="3">
    <source>
        <dbReference type="Proteomes" id="UP000596157"/>
    </source>
</evidence>